<dbReference type="EMBL" id="BGPR01252610">
    <property type="protein sequence ID" value="GBM46854.1"/>
    <property type="molecule type" value="Genomic_DNA"/>
</dbReference>
<keyword evidence="3" id="KW-1185">Reference proteome</keyword>
<feature type="compositionally biased region" description="Basic and acidic residues" evidence="1">
    <location>
        <begin position="15"/>
        <end position="24"/>
    </location>
</feature>
<proteinExistence type="predicted"/>
<reference evidence="2 3" key="1">
    <citation type="journal article" date="2019" name="Sci. Rep.">
        <title>Orb-weaving spider Araneus ventricosus genome elucidates the spidroin gene catalogue.</title>
        <authorList>
            <person name="Kono N."/>
            <person name="Nakamura H."/>
            <person name="Ohtoshi R."/>
            <person name="Moran D.A.P."/>
            <person name="Shinohara A."/>
            <person name="Yoshida Y."/>
            <person name="Fujiwara M."/>
            <person name="Mori M."/>
            <person name="Tomita M."/>
            <person name="Arakawa K."/>
        </authorList>
    </citation>
    <scope>NUCLEOTIDE SEQUENCE [LARGE SCALE GENOMIC DNA]</scope>
</reference>
<dbReference type="AlphaFoldDB" id="A0A4Y2G4P3"/>
<evidence type="ECO:0000313" key="3">
    <source>
        <dbReference type="Proteomes" id="UP000499080"/>
    </source>
</evidence>
<dbReference type="Proteomes" id="UP000499080">
    <property type="component" value="Unassembled WGS sequence"/>
</dbReference>
<feature type="compositionally biased region" description="Gly residues" evidence="1">
    <location>
        <begin position="1"/>
        <end position="10"/>
    </location>
</feature>
<accession>A0A4Y2G4P3</accession>
<sequence>SSRGRIGGCGTRIRRPSESSDDVDRVVQNSADFHNSGARGTGNYHWSTDFNVQKRRCRFPNDFDLSSSKMTVKTVD</sequence>
<evidence type="ECO:0000313" key="2">
    <source>
        <dbReference type="EMBL" id="GBM46854.1"/>
    </source>
</evidence>
<evidence type="ECO:0000256" key="1">
    <source>
        <dbReference type="SAM" id="MobiDB-lite"/>
    </source>
</evidence>
<comment type="caution">
    <text evidence="2">The sequence shown here is derived from an EMBL/GenBank/DDBJ whole genome shotgun (WGS) entry which is preliminary data.</text>
</comment>
<gene>
    <name evidence="2" type="ORF">AVEN_201986_1</name>
</gene>
<name>A0A4Y2G4P3_ARAVE</name>
<feature type="region of interest" description="Disordered" evidence="1">
    <location>
        <begin position="1"/>
        <end position="24"/>
    </location>
</feature>
<protein>
    <submittedName>
        <fullName evidence="2">Uncharacterized protein</fullName>
    </submittedName>
</protein>
<organism evidence="2 3">
    <name type="scientific">Araneus ventricosus</name>
    <name type="common">Orbweaver spider</name>
    <name type="synonym">Epeira ventricosa</name>
    <dbReference type="NCBI Taxonomy" id="182803"/>
    <lineage>
        <taxon>Eukaryota</taxon>
        <taxon>Metazoa</taxon>
        <taxon>Ecdysozoa</taxon>
        <taxon>Arthropoda</taxon>
        <taxon>Chelicerata</taxon>
        <taxon>Arachnida</taxon>
        <taxon>Araneae</taxon>
        <taxon>Araneomorphae</taxon>
        <taxon>Entelegynae</taxon>
        <taxon>Araneoidea</taxon>
        <taxon>Araneidae</taxon>
        <taxon>Araneus</taxon>
    </lineage>
</organism>
<feature type="non-terminal residue" evidence="2">
    <location>
        <position position="1"/>
    </location>
</feature>